<dbReference type="HOGENOM" id="CLU_093674_4_1_4"/>
<dbReference type="InterPro" id="IPR008523">
    <property type="entry name" value="DUF805"/>
</dbReference>
<feature type="transmembrane region" description="Helical" evidence="1">
    <location>
        <begin position="76"/>
        <end position="98"/>
    </location>
</feature>
<keyword evidence="1" id="KW-1133">Transmembrane helix</keyword>
<proteinExistence type="predicted"/>
<feature type="transmembrane region" description="Helical" evidence="1">
    <location>
        <begin position="51"/>
        <end position="69"/>
    </location>
</feature>
<dbReference type="GO" id="GO:0005886">
    <property type="term" value="C:plasma membrane"/>
    <property type="evidence" value="ECO:0007669"/>
    <property type="project" value="TreeGrafter"/>
</dbReference>
<organism evidence="2 3">
    <name type="scientific">Oxalobacter paraformigenes</name>
    <dbReference type="NCBI Taxonomy" id="556268"/>
    <lineage>
        <taxon>Bacteria</taxon>
        <taxon>Pseudomonadati</taxon>
        <taxon>Pseudomonadota</taxon>
        <taxon>Betaproteobacteria</taxon>
        <taxon>Burkholderiales</taxon>
        <taxon>Oxalobacteraceae</taxon>
        <taxon>Oxalobacter</taxon>
    </lineage>
</organism>
<reference evidence="2" key="1">
    <citation type="submission" date="2011-10" db="EMBL/GenBank/DDBJ databases">
        <title>The Genome Sequence of Oxalobacter formigenes HOxBLS.</title>
        <authorList>
            <consortium name="The Broad Institute Genome Sequencing Platform"/>
            <person name="Earl A."/>
            <person name="Ward D."/>
            <person name="Feldgarden M."/>
            <person name="Gevers D."/>
            <person name="Allison M.J."/>
            <person name="Humphrey S."/>
            <person name="Young S.K."/>
            <person name="Zeng Q."/>
            <person name="Gargeya S."/>
            <person name="Fitzgerald M."/>
            <person name="Haas B."/>
            <person name="Abouelleil A."/>
            <person name="Alvarado L."/>
            <person name="Arachchi H.M."/>
            <person name="Berlin A."/>
            <person name="Brown A."/>
            <person name="Chapman S.B."/>
            <person name="Chen Z."/>
            <person name="Dunbar C."/>
            <person name="Freedman E."/>
            <person name="Gearin G."/>
            <person name="Goldberg J."/>
            <person name="Griggs A."/>
            <person name="Gujja S."/>
            <person name="Heiman D."/>
            <person name="Howarth C."/>
            <person name="Larson L."/>
            <person name="Lui A."/>
            <person name="MacDonald P.J.P."/>
            <person name="Montmayeur A."/>
            <person name="Murphy C."/>
            <person name="Neiman D."/>
            <person name="Pearson M."/>
            <person name="Priest M."/>
            <person name="Roberts A."/>
            <person name="Saif S."/>
            <person name="Shea T."/>
            <person name="Shenoy N."/>
            <person name="Sisk P."/>
            <person name="Stolte C."/>
            <person name="Sykes S."/>
            <person name="Wortman J."/>
            <person name="Nusbaum C."/>
            <person name="Birren B."/>
        </authorList>
    </citation>
    <scope>NUCLEOTIDE SEQUENCE [LARGE SCALE GENOMIC DNA]</scope>
    <source>
        <strain evidence="2">HOxBLS</strain>
    </source>
</reference>
<name>C3X2U8_9BURK</name>
<dbReference type="EMBL" id="ACDP02000023">
    <property type="protein sequence ID" value="EEO27534.1"/>
    <property type="molecule type" value="Genomic_DNA"/>
</dbReference>
<dbReference type="PANTHER" id="PTHR34980">
    <property type="entry name" value="INNER MEMBRANE PROTEIN-RELATED-RELATED"/>
    <property type="match status" value="1"/>
</dbReference>
<dbReference type="Pfam" id="PF05656">
    <property type="entry name" value="DUF805"/>
    <property type="match status" value="1"/>
</dbReference>
<evidence type="ECO:0000313" key="3">
    <source>
        <dbReference type="Proteomes" id="UP000003973"/>
    </source>
</evidence>
<feature type="transmembrane region" description="Helical" evidence="1">
    <location>
        <begin position="27"/>
        <end position="45"/>
    </location>
</feature>
<keyword evidence="3" id="KW-1185">Reference proteome</keyword>
<evidence type="ECO:0000313" key="2">
    <source>
        <dbReference type="EMBL" id="EEO27534.1"/>
    </source>
</evidence>
<sequence>MKKWFSAYALTFSRYLDYRGRSSRQEIWNFAINTLIIDFFILLLAGDMPMAVFHIVAMIVLAALAVRRFHDIGLSGWYAIALIIPVVNLCAFFVLLFFKSVPGENRYGPRPAQAD</sequence>
<dbReference type="Proteomes" id="UP000003973">
    <property type="component" value="Unassembled WGS sequence"/>
</dbReference>
<evidence type="ECO:0008006" key="4">
    <source>
        <dbReference type="Google" id="ProtNLM"/>
    </source>
</evidence>
<dbReference type="PANTHER" id="PTHR34980:SF2">
    <property type="entry name" value="INNER MEMBRANE PROTEIN YHAH-RELATED"/>
    <property type="match status" value="1"/>
</dbReference>
<protein>
    <recommendedName>
        <fullName evidence="4">DUF805 domain-containing protein</fullName>
    </recommendedName>
</protein>
<gene>
    <name evidence="2" type="ORF">OFAG_00687</name>
</gene>
<keyword evidence="1" id="KW-0812">Transmembrane</keyword>
<dbReference type="RefSeq" id="WP_005876596.1">
    <property type="nucleotide sequence ID" value="NZ_CABMNL010000001.1"/>
</dbReference>
<dbReference type="AlphaFoldDB" id="C3X2U8"/>
<comment type="caution">
    <text evidence="2">The sequence shown here is derived from an EMBL/GenBank/DDBJ whole genome shotgun (WGS) entry which is preliminary data.</text>
</comment>
<dbReference type="eggNOG" id="COG3152">
    <property type="taxonomic scope" value="Bacteria"/>
</dbReference>
<keyword evidence="1" id="KW-0472">Membrane</keyword>
<accession>C3X2U8</accession>
<evidence type="ECO:0000256" key="1">
    <source>
        <dbReference type="SAM" id="Phobius"/>
    </source>
</evidence>